<keyword evidence="3" id="KW-0812">Transmembrane</keyword>
<feature type="transmembrane region" description="Helical" evidence="3">
    <location>
        <begin position="41"/>
        <end position="61"/>
    </location>
</feature>
<protein>
    <submittedName>
        <fullName evidence="5">FMN-binding glutamate synthase family protein</fullName>
    </submittedName>
</protein>
<evidence type="ECO:0000313" key="5">
    <source>
        <dbReference type="EMBL" id="TLX40978.1"/>
    </source>
</evidence>
<keyword evidence="3" id="KW-1133">Transmembrane helix</keyword>
<sequence length="579" mass="62376">MHRAEEPLAAAPKAKTIASTAPILAPVHPSRRLISPSLAALLARYSVFIALVAGALLSLVLSFTDQVAWLIVFCVLFPLVLVGVFDITQSEHSLLRNYPVIGSARWVFEALRPYLRQYLMEDDLSERPFNRDERSIVYARAKNEEDRQPFGTELDTYSAEYEWMTHSLAPEPVAHEPFRVSVGGPACAKPYSASVLNISAMSFGSLGRNAIEALNLGAKTGGFYHDTGEGGFSPYHRIHGGDIVWELGSGYFGARNRDGTFSPERFADRAADPQVKMVEIKLSQGAKPGHGGVLPAAKVTPEIAETRGIPMGEDCISPARHSAFSTPVQMMEFVARLRDLSGGKPVGLKLCVGHPSEVFALAKAMLKTGIRPDFIVVDGAEGGTGAAPPELADHLGMPLREGLILMRNALVGTGLRREVRLAASGKVTSGFSMAANMAIGADWCNAARAFMFSLGCVMSMRCHTGACPTGVTTNDPHLQRGLVVPEKAERVESFHRHTVHALAELVAAAGLSHPGELLPHHVWHRVSPIEVKPLDRLYPFLAAGALLEAPDETFYGADWQAADADSFAPRAAVGPRRAA</sequence>
<dbReference type="EMBL" id="VAUP01000041">
    <property type="protein sequence ID" value="TLX40978.1"/>
    <property type="molecule type" value="Genomic_DNA"/>
</dbReference>
<dbReference type="PANTHER" id="PTHR43819:SF1">
    <property type="entry name" value="ARCHAEAL-TYPE GLUTAMATE SYNTHASE [NADPH]"/>
    <property type="match status" value="1"/>
</dbReference>
<name>A0A6C1K9N8_XANAU</name>
<dbReference type="Pfam" id="PF01645">
    <property type="entry name" value="Glu_synthase"/>
    <property type="match status" value="1"/>
</dbReference>
<dbReference type="InterPro" id="IPR002932">
    <property type="entry name" value="Glu_synthdom"/>
</dbReference>
<dbReference type="GO" id="GO:0006537">
    <property type="term" value="P:glutamate biosynthetic process"/>
    <property type="evidence" value="ECO:0007669"/>
    <property type="project" value="InterPro"/>
</dbReference>
<proteinExistence type="inferred from homology"/>
<dbReference type="PANTHER" id="PTHR43819">
    <property type="entry name" value="ARCHAEAL-TYPE GLUTAMATE SYNTHASE [NADPH]"/>
    <property type="match status" value="1"/>
</dbReference>
<evidence type="ECO:0000313" key="6">
    <source>
        <dbReference type="Proteomes" id="UP000305131"/>
    </source>
</evidence>
<dbReference type="SUPFAM" id="SSF51395">
    <property type="entry name" value="FMN-linked oxidoreductases"/>
    <property type="match status" value="1"/>
</dbReference>
<dbReference type="CDD" id="cd02808">
    <property type="entry name" value="GltS_FMN"/>
    <property type="match status" value="1"/>
</dbReference>
<dbReference type="InterPro" id="IPR013785">
    <property type="entry name" value="Aldolase_TIM"/>
</dbReference>
<gene>
    <name evidence="5" type="ORF">FBQ73_21295</name>
</gene>
<organism evidence="5 6">
    <name type="scientific">Xanthobacter autotrophicus</name>
    <dbReference type="NCBI Taxonomy" id="280"/>
    <lineage>
        <taxon>Bacteria</taxon>
        <taxon>Pseudomonadati</taxon>
        <taxon>Pseudomonadota</taxon>
        <taxon>Alphaproteobacteria</taxon>
        <taxon>Hyphomicrobiales</taxon>
        <taxon>Xanthobacteraceae</taxon>
        <taxon>Xanthobacter</taxon>
    </lineage>
</organism>
<evidence type="ECO:0000256" key="2">
    <source>
        <dbReference type="PIRNR" id="PIRNR006429"/>
    </source>
</evidence>
<dbReference type="GeneID" id="95775994"/>
<feature type="transmembrane region" description="Helical" evidence="3">
    <location>
        <begin position="67"/>
        <end position="87"/>
    </location>
</feature>
<dbReference type="GO" id="GO:0015930">
    <property type="term" value="F:glutamate synthase activity"/>
    <property type="evidence" value="ECO:0007669"/>
    <property type="project" value="InterPro"/>
</dbReference>
<evidence type="ECO:0000256" key="3">
    <source>
        <dbReference type="SAM" id="Phobius"/>
    </source>
</evidence>
<dbReference type="Gene3D" id="3.20.20.70">
    <property type="entry name" value="Aldolase class I"/>
    <property type="match status" value="1"/>
</dbReference>
<evidence type="ECO:0000259" key="4">
    <source>
        <dbReference type="Pfam" id="PF01645"/>
    </source>
</evidence>
<dbReference type="AlphaFoldDB" id="A0A6C1K9N8"/>
<dbReference type="OrthoDB" id="9795032at2"/>
<dbReference type="InterPro" id="IPR024188">
    <property type="entry name" value="GltB"/>
</dbReference>
<comment type="similarity">
    <text evidence="1 2">Belongs to the glutamate synthase family.</text>
</comment>
<dbReference type="InterPro" id="IPR027283">
    <property type="entry name" value="YerD"/>
</dbReference>
<dbReference type="PIRSF" id="PIRSF006429">
    <property type="entry name" value="GOGAT_lg_2"/>
    <property type="match status" value="1"/>
</dbReference>
<keyword evidence="3" id="KW-0472">Membrane</keyword>
<reference evidence="5 6" key="1">
    <citation type="submission" date="2019-05" db="EMBL/GenBank/DDBJ databases">
        <authorList>
            <person name="Zhou X."/>
        </authorList>
    </citation>
    <scope>NUCLEOTIDE SEQUENCE [LARGE SCALE GENOMIC DNA]</scope>
    <source>
        <strain evidence="5 6">DSM 432</strain>
    </source>
</reference>
<accession>A0A6C1K9N8</accession>
<feature type="domain" description="Glutamate synthase" evidence="4">
    <location>
        <begin position="196"/>
        <end position="511"/>
    </location>
</feature>
<dbReference type="PIRSF" id="PIRSF500060">
    <property type="entry name" value="UCP500060"/>
    <property type="match status" value="1"/>
</dbReference>
<dbReference type="RefSeq" id="WP_138401486.1">
    <property type="nucleotide sequence ID" value="NZ_JBAFVI010000007.1"/>
</dbReference>
<evidence type="ECO:0000256" key="1">
    <source>
        <dbReference type="ARBA" id="ARBA00009716"/>
    </source>
</evidence>
<dbReference type="Proteomes" id="UP000305131">
    <property type="component" value="Unassembled WGS sequence"/>
</dbReference>
<comment type="caution">
    <text evidence="5">The sequence shown here is derived from an EMBL/GenBank/DDBJ whole genome shotgun (WGS) entry which is preliminary data.</text>
</comment>